<feature type="non-terminal residue" evidence="4">
    <location>
        <position position="1"/>
    </location>
</feature>
<name>X1H2H5_9ZZZZ</name>
<dbReference type="PANTHER" id="PTHR30563:SF0">
    <property type="entry name" value="DNA RECOMBINATION PROTEIN RMUC"/>
    <property type="match status" value="1"/>
</dbReference>
<dbReference type="GO" id="GO:0006310">
    <property type="term" value="P:DNA recombination"/>
    <property type="evidence" value="ECO:0007669"/>
    <property type="project" value="UniProtKB-KW"/>
</dbReference>
<feature type="coiled-coil region" evidence="3">
    <location>
        <begin position="118"/>
        <end position="145"/>
    </location>
</feature>
<keyword evidence="2" id="KW-0233">DNA recombination</keyword>
<dbReference type="PANTHER" id="PTHR30563">
    <property type="entry name" value="DNA RECOMBINATION PROTEIN RMUC"/>
    <property type="match status" value="1"/>
</dbReference>
<dbReference type="AlphaFoldDB" id="X1H2H5"/>
<dbReference type="EMBL" id="BARU01033172">
    <property type="protein sequence ID" value="GAH64371.1"/>
    <property type="molecule type" value="Genomic_DNA"/>
</dbReference>
<gene>
    <name evidence="4" type="ORF">S03H2_52225</name>
</gene>
<dbReference type="Pfam" id="PF02646">
    <property type="entry name" value="RmuC"/>
    <property type="match status" value="1"/>
</dbReference>
<accession>X1H2H5</accession>
<evidence type="ECO:0000313" key="4">
    <source>
        <dbReference type="EMBL" id="GAH64371.1"/>
    </source>
</evidence>
<comment type="caution">
    <text evidence="4">The sequence shown here is derived from an EMBL/GenBank/DDBJ whole genome shotgun (WGS) entry which is preliminary data.</text>
</comment>
<keyword evidence="1 3" id="KW-0175">Coiled coil</keyword>
<evidence type="ECO:0000256" key="1">
    <source>
        <dbReference type="ARBA" id="ARBA00023054"/>
    </source>
</evidence>
<protein>
    <recommendedName>
        <fullName evidence="5">DNA recombination protein RmuC</fullName>
    </recommendedName>
</protein>
<evidence type="ECO:0008006" key="5">
    <source>
        <dbReference type="Google" id="ProtNLM"/>
    </source>
</evidence>
<evidence type="ECO:0000256" key="3">
    <source>
        <dbReference type="SAM" id="Coils"/>
    </source>
</evidence>
<proteinExistence type="predicted"/>
<evidence type="ECO:0000256" key="2">
    <source>
        <dbReference type="ARBA" id="ARBA00023172"/>
    </source>
</evidence>
<reference evidence="4" key="1">
    <citation type="journal article" date="2014" name="Front. Microbiol.">
        <title>High frequency of phylogenetically diverse reductive dehalogenase-homologous genes in deep subseafloor sedimentary metagenomes.</title>
        <authorList>
            <person name="Kawai M."/>
            <person name="Futagami T."/>
            <person name="Toyoda A."/>
            <person name="Takaki Y."/>
            <person name="Nishi S."/>
            <person name="Hori S."/>
            <person name="Arai W."/>
            <person name="Tsubouchi T."/>
            <person name="Morono Y."/>
            <person name="Uchiyama I."/>
            <person name="Ito T."/>
            <person name="Fujiyama A."/>
            <person name="Inagaki F."/>
            <person name="Takami H."/>
        </authorList>
    </citation>
    <scope>NUCLEOTIDE SEQUENCE</scope>
    <source>
        <strain evidence="4">Expedition CK06-06</strain>
    </source>
</reference>
<dbReference type="InterPro" id="IPR003798">
    <property type="entry name" value="DNA_recombination_RmuC"/>
</dbReference>
<sequence length="255" mass="29607">FFKKETQKLREKDKDPALSLIKQDIEAMRKTFENGYGKMAFQLGRIQEIGRAMKDFQGFLKSPKLRGNIGEQILNDLLAQALPKDNFKIQYQFREGQIVDAIIKTKQGIIPIDSKFPMESFRRLNTAKEEEKERYLREFARAIKKHIDDVSRKYILPQEGTVDFALIYIPSEPVYYEITLRHPALLSYGYEKKVYFVSPNTFFYLLKIIMIGLEGARIEEASKRIFKGLKAIQQESIKFGDGLSVLTSKTNLGRF</sequence>
<organism evidence="4">
    <name type="scientific">marine sediment metagenome</name>
    <dbReference type="NCBI Taxonomy" id="412755"/>
    <lineage>
        <taxon>unclassified sequences</taxon>
        <taxon>metagenomes</taxon>
        <taxon>ecological metagenomes</taxon>
    </lineage>
</organism>